<dbReference type="Gene3D" id="1.10.260.40">
    <property type="entry name" value="lambda repressor-like DNA-binding domains"/>
    <property type="match status" value="1"/>
</dbReference>
<dbReference type="GO" id="GO:0003700">
    <property type="term" value="F:DNA-binding transcription factor activity"/>
    <property type="evidence" value="ECO:0007669"/>
    <property type="project" value="TreeGrafter"/>
</dbReference>
<comment type="caution">
    <text evidence="3">The sequence shown here is derived from an EMBL/GenBank/DDBJ whole genome shotgun (WGS) entry which is preliminary data.</text>
</comment>
<dbReference type="RefSeq" id="WP_211799613.1">
    <property type="nucleotide sequence ID" value="NZ_JAGSCS010000002.1"/>
</dbReference>
<dbReference type="SUPFAM" id="SSF47413">
    <property type="entry name" value="lambda repressor-like DNA-binding domains"/>
    <property type="match status" value="1"/>
</dbReference>
<dbReference type="InterPro" id="IPR050807">
    <property type="entry name" value="TransReg_Diox_bact_type"/>
</dbReference>
<dbReference type="PROSITE" id="PS50943">
    <property type="entry name" value="HTH_CROC1"/>
    <property type="match status" value="1"/>
</dbReference>
<reference evidence="3" key="1">
    <citation type="submission" date="2021-04" db="EMBL/GenBank/DDBJ databases">
        <title>Proteiniclasticum sedimins sp. nov., an obligate anaerobic bacterium isolated from anaerobic sludge.</title>
        <authorList>
            <person name="Liu J."/>
        </authorList>
    </citation>
    <scope>NUCLEOTIDE SEQUENCE</scope>
    <source>
        <strain evidence="3">BAD-10</strain>
    </source>
</reference>
<protein>
    <submittedName>
        <fullName evidence="3">Helix-turn-helix transcriptional regulator</fullName>
    </submittedName>
</protein>
<dbReference type="EMBL" id="JAGSCS010000002">
    <property type="protein sequence ID" value="MBR0575092.1"/>
    <property type="molecule type" value="Genomic_DNA"/>
</dbReference>
<dbReference type="InterPro" id="IPR010982">
    <property type="entry name" value="Lambda_DNA-bd_dom_sf"/>
</dbReference>
<accession>A0A941CM12</accession>
<name>A0A941CM12_9CLOT</name>
<proteinExistence type="predicted"/>
<dbReference type="GO" id="GO:0003677">
    <property type="term" value="F:DNA binding"/>
    <property type="evidence" value="ECO:0007669"/>
    <property type="project" value="UniProtKB-KW"/>
</dbReference>
<organism evidence="3 4">
    <name type="scientific">Proteiniclasticum sediminis</name>
    <dbReference type="NCBI Taxonomy" id="2804028"/>
    <lineage>
        <taxon>Bacteria</taxon>
        <taxon>Bacillati</taxon>
        <taxon>Bacillota</taxon>
        <taxon>Clostridia</taxon>
        <taxon>Eubacteriales</taxon>
        <taxon>Clostridiaceae</taxon>
        <taxon>Proteiniclasticum</taxon>
    </lineage>
</organism>
<sequence length="121" mass="14048">MKVLSTQKLAEFVKQLRTEKGFTQESLGEKTGINRIMISRIEREDFIPSMPQLESLSQVLNFDLSDLLVEKERTNTFVALRSEALNEAEKEGVDRLFKMMLSLRQQIFIRSSYENETNKAD</sequence>
<feature type="domain" description="HTH cro/C1-type" evidence="2">
    <location>
        <begin position="13"/>
        <end position="67"/>
    </location>
</feature>
<keyword evidence="1" id="KW-0238">DNA-binding</keyword>
<dbReference type="PANTHER" id="PTHR46797">
    <property type="entry name" value="HTH-TYPE TRANSCRIPTIONAL REGULATOR"/>
    <property type="match status" value="1"/>
</dbReference>
<dbReference type="Pfam" id="PF01381">
    <property type="entry name" value="HTH_3"/>
    <property type="match status" value="1"/>
</dbReference>
<dbReference type="CDD" id="cd00093">
    <property type="entry name" value="HTH_XRE"/>
    <property type="match status" value="1"/>
</dbReference>
<dbReference type="AlphaFoldDB" id="A0A941CM12"/>
<gene>
    <name evidence="3" type="ORF">KCG48_01935</name>
</gene>
<evidence type="ECO:0000313" key="3">
    <source>
        <dbReference type="EMBL" id="MBR0575092.1"/>
    </source>
</evidence>
<dbReference type="InterPro" id="IPR001387">
    <property type="entry name" value="Cro/C1-type_HTH"/>
</dbReference>
<dbReference type="Proteomes" id="UP000675379">
    <property type="component" value="Unassembled WGS sequence"/>
</dbReference>
<keyword evidence="4" id="KW-1185">Reference proteome</keyword>
<dbReference type="SMART" id="SM00530">
    <property type="entry name" value="HTH_XRE"/>
    <property type="match status" value="1"/>
</dbReference>
<evidence type="ECO:0000313" key="4">
    <source>
        <dbReference type="Proteomes" id="UP000675379"/>
    </source>
</evidence>
<dbReference type="PANTHER" id="PTHR46797:SF1">
    <property type="entry name" value="METHYLPHOSPHONATE SYNTHASE"/>
    <property type="match status" value="1"/>
</dbReference>
<dbReference type="GO" id="GO:0005829">
    <property type="term" value="C:cytosol"/>
    <property type="evidence" value="ECO:0007669"/>
    <property type="project" value="TreeGrafter"/>
</dbReference>
<evidence type="ECO:0000256" key="1">
    <source>
        <dbReference type="ARBA" id="ARBA00023125"/>
    </source>
</evidence>
<evidence type="ECO:0000259" key="2">
    <source>
        <dbReference type="PROSITE" id="PS50943"/>
    </source>
</evidence>